<protein>
    <submittedName>
        <fullName evidence="2">Uncharacterized protein</fullName>
    </submittedName>
</protein>
<sequence length="138" mass="15562">MLRGEKIALSRKAFVVVQPVTDRLDWLKKPWQTTHNPNQKSPTSSFLEAADNPNPTPFQRFTSHSRHTNFQHPNKYVKLSNSSCNPVTREPLANSTPTRLRLPPAPDLIQPQPQPRQHNLPISSPKHPPRITAATAAK</sequence>
<dbReference type="AlphaFoldDB" id="A0A9P4KD56"/>
<name>A0A9P4KD56_9PLEO</name>
<gene>
    <name evidence="2" type="ORF">CC78DRAFT_146635</name>
</gene>
<keyword evidence="3" id="KW-1185">Reference proteome</keyword>
<evidence type="ECO:0000256" key="1">
    <source>
        <dbReference type="SAM" id="MobiDB-lite"/>
    </source>
</evidence>
<dbReference type="Proteomes" id="UP000800093">
    <property type="component" value="Unassembled WGS sequence"/>
</dbReference>
<reference evidence="3" key="1">
    <citation type="journal article" date="2020" name="Stud. Mycol.">
        <title>101 Dothideomycetes genomes: A test case for predicting lifestyles and emergence of pathogens.</title>
        <authorList>
            <person name="Haridas S."/>
            <person name="Albert R."/>
            <person name="Binder M."/>
            <person name="Bloem J."/>
            <person name="LaButti K."/>
            <person name="Salamov A."/>
            <person name="Andreopoulos B."/>
            <person name="Baker S."/>
            <person name="Barry K."/>
            <person name="Bills G."/>
            <person name="Bluhm B."/>
            <person name="Cannon C."/>
            <person name="Castanera R."/>
            <person name="Culley D."/>
            <person name="Daum C."/>
            <person name="Ezra D."/>
            <person name="Gonzalez J."/>
            <person name="Henrissat B."/>
            <person name="Kuo A."/>
            <person name="Liang C."/>
            <person name="Lipzen A."/>
            <person name="Lutzoni F."/>
            <person name="Magnuson J."/>
            <person name="Mondo S."/>
            <person name="Nolan M."/>
            <person name="Ohm R."/>
            <person name="Pangilinan J."/>
            <person name="Park H.-J."/>
            <person name="Ramirez L."/>
            <person name="Alfaro M."/>
            <person name="Sun H."/>
            <person name="Tritt A."/>
            <person name="Yoshinaga Y."/>
            <person name="Zwiers L.-H."/>
            <person name="Turgeon B."/>
            <person name="Goodwin S."/>
            <person name="Spatafora J."/>
            <person name="Crous P."/>
            <person name="Grigoriev I."/>
        </authorList>
    </citation>
    <scope>NUCLEOTIDE SEQUENCE [LARGE SCALE GENOMIC DNA]</scope>
    <source>
        <strain evidence="3">CBS 304.66</strain>
    </source>
</reference>
<dbReference type="EMBL" id="ML986598">
    <property type="protein sequence ID" value="KAF2266420.1"/>
    <property type="molecule type" value="Genomic_DNA"/>
</dbReference>
<accession>A0A9P4KD56</accession>
<comment type="caution">
    <text evidence="2">The sequence shown here is derived from an EMBL/GenBank/DDBJ whole genome shotgun (WGS) entry which is preliminary data.</text>
</comment>
<evidence type="ECO:0000313" key="3">
    <source>
        <dbReference type="Proteomes" id="UP000800093"/>
    </source>
</evidence>
<evidence type="ECO:0000313" key="2">
    <source>
        <dbReference type="EMBL" id="KAF2266420.1"/>
    </source>
</evidence>
<organism evidence="2 3">
    <name type="scientific">Lojkania enalia</name>
    <dbReference type="NCBI Taxonomy" id="147567"/>
    <lineage>
        <taxon>Eukaryota</taxon>
        <taxon>Fungi</taxon>
        <taxon>Dikarya</taxon>
        <taxon>Ascomycota</taxon>
        <taxon>Pezizomycotina</taxon>
        <taxon>Dothideomycetes</taxon>
        <taxon>Pleosporomycetidae</taxon>
        <taxon>Pleosporales</taxon>
        <taxon>Pleosporales incertae sedis</taxon>
        <taxon>Lojkania</taxon>
    </lineage>
</organism>
<feature type="compositionally biased region" description="Polar residues" evidence="1">
    <location>
        <begin position="31"/>
        <end position="46"/>
    </location>
</feature>
<feature type="region of interest" description="Disordered" evidence="1">
    <location>
        <begin position="29"/>
        <end position="138"/>
    </location>
</feature>
<proteinExistence type="predicted"/>